<dbReference type="Pfam" id="PF00528">
    <property type="entry name" value="BPD_transp_1"/>
    <property type="match status" value="1"/>
</dbReference>
<dbReference type="CDD" id="cd06261">
    <property type="entry name" value="TM_PBP2"/>
    <property type="match status" value="1"/>
</dbReference>
<dbReference type="KEGG" id="csur:N24_0511"/>
<dbReference type="GO" id="GO:0055085">
    <property type="term" value="P:transmembrane transport"/>
    <property type="evidence" value="ECO:0007669"/>
    <property type="project" value="InterPro"/>
</dbReference>
<evidence type="ECO:0000256" key="7">
    <source>
        <dbReference type="RuleBase" id="RU363032"/>
    </source>
</evidence>
<evidence type="ECO:0000313" key="10">
    <source>
        <dbReference type="Proteomes" id="UP000218244"/>
    </source>
</evidence>
<protein>
    <submittedName>
        <fullName evidence="9">Peptide ABC transporter membrane spanning protein</fullName>
    </submittedName>
</protein>
<dbReference type="PANTHER" id="PTHR43163:SF6">
    <property type="entry name" value="DIPEPTIDE TRANSPORT SYSTEM PERMEASE PROTEIN DPPB-RELATED"/>
    <property type="match status" value="1"/>
</dbReference>
<evidence type="ECO:0000256" key="3">
    <source>
        <dbReference type="ARBA" id="ARBA00022475"/>
    </source>
</evidence>
<feature type="transmembrane region" description="Helical" evidence="7">
    <location>
        <begin position="12"/>
        <end position="34"/>
    </location>
</feature>
<proteinExistence type="inferred from homology"/>
<dbReference type="Proteomes" id="UP000218244">
    <property type="component" value="Chromosome"/>
</dbReference>
<organism evidence="9 10">
    <name type="scientific">Corynebacterium suranareeae</name>
    <dbReference type="NCBI Taxonomy" id="2506452"/>
    <lineage>
        <taxon>Bacteria</taxon>
        <taxon>Bacillati</taxon>
        <taxon>Actinomycetota</taxon>
        <taxon>Actinomycetes</taxon>
        <taxon>Mycobacteriales</taxon>
        <taxon>Corynebacteriaceae</taxon>
        <taxon>Corynebacterium</taxon>
    </lineage>
</organism>
<evidence type="ECO:0000256" key="6">
    <source>
        <dbReference type="ARBA" id="ARBA00023136"/>
    </source>
</evidence>
<feature type="transmembrane region" description="Helical" evidence="7">
    <location>
        <begin position="145"/>
        <end position="172"/>
    </location>
</feature>
<evidence type="ECO:0000256" key="5">
    <source>
        <dbReference type="ARBA" id="ARBA00022989"/>
    </source>
</evidence>
<keyword evidence="6 7" id="KW-0472">Membrane</keyword>
<dbReference type="EMBL" id="AP017369">
    <property type="protein sequence ID" value="BAU94773.1"/>
    <property type="molecule type" value="Genomic_DNA"/>
</dbReference>
<name>A0A160PPD4_9CORY</name>
<feature type="transmembrane region" description="Helical" evidence="7">
    <location>
        <begin position="101"/>
        <end position="125"/>
    </location>
</feature>
<feature type="domain" description="ABC transmembrane type-1" evidence="8">
    <location>
        <begin position="102"/>
        <end position="303"/>
    </location>
</feature>
<evidence type="ECO:0000256" key="1">
    <source>
        <dbReference type="ARBA" id="ARBA00004651"/>
    </source>
</evidence>
<dbReference type="Pfam" id="PF19300">
    <property type="entry name" value="BPD_transp_1_N"/>
    <property type="match status" value="1"/>
</dbReference>
<accession>A0A160PPD4</accession>
<dbReference type="AlphaFoldDB" id="A0A160PPD4"/>
<evidence type="ECO:0000256" key="4">
    <source>
        <dbReference type="ARBA" id="ARBA00022692"/>
    </source>
</evidence>
<reference evidence="9 10" key="1">
    <citation type="submission" date="2016-02" db="EMBL/GenBank/DDBJ databases">
        <title>Corynebacterium glutamicum N24 whole genome sequencing project.</title>
        <authorList>
            <person name="Matsutani M."/>
            <person name="Nangtapong N."/>
            <person name="Yakushi T."/>
            <person name="Matsushita K."/>
        </authorList>
    </citation>
    <scope>NUCLEOTIDE SEQUENCE [LARGE SCALE GENOMIC DNA]</scope>
    <source>
        <strain evidence="9 10">N24</strain>
    </source>
</reference>
<feature type="transmembrane region" description="Helical" evidence="7">
    <location>
        <begin position="178"/>
        <end position="200"/>
    </location>
</feature>
<evidence type="ECO:0000256" key="2">
    <source>
        <dbReference type="ARBA" id="ARBA00022448"/>
    </source>
</evidence>
<evidence type="ECO:0000313" key="9">
    <source>
        <dbReference type="EMBL" id="BAU94773.1"/>
    </source>
</evidence>
<evidence type="ECO:0000259" key="8">
    <source>
        <dbReference type="PROSITE" id="PS50928"/>
    </source>
</evidence>
<gene>
    <name evidence="9" type="ORF">N24_0511</name>
</gene>
<dbReference type="GO" id="GO:0005886">
    <property type="term" value="C:plasma membrane"/>
    <property type="evidence" value="ECO:0007669"/>
    <property type="project" value="UniProtKB-SubCell"/>
</dbReference>
<dbReference type="Gene3D" id="1.10.3720.10">
    <property type="entry name" value="MetI-like"/>
    <property type="match status" value="1"/>
</dbReference>
<keyword evidence="3" id="KW-1003">Cell membrane</keyword>
<comment type="similarity">
    <text evidence="7">Belongs to the binding-protein-dependent transport system permease family.</text>
</comment>
<feature type="transmembrane region" description="Helical" evidence="7">
    <location>
        <begin position="280"/>
        <end position="303"/>
    </location>
</feature>
<sequence length="330" mass="35583">MRNQYLKFAGRRIAQAILVVVLAYIATFLIITILPGDPITTRLQSPESGLSDQEIAVLVSYYGLDQPIVVQLWESFSRFIVGDFGISLSSSLPVSGIIKEAILSTLSLAGVALVVAITLAFLIAIGSQLVPKRYGQGLIRAFPSLFLSVPNFIIGLLLINIFAFSLGWFRIINPETPFATFLAALALGIPVSAQLAEVLITNLDQQANQEYASVVKSRGANKLSLVFRHLLKPASLPAITVLALTVGELLGGSVITEMVFGRQGIGAVIERSVASQDFPVLQAVVSLSAVIFVLANLLADLMYPLLDPRVKLRQETKKKPKITELEVAVS</sequence>
<dbReference type="PROSITE" id="PS50928">
    <property type="entry name" value="ABC_TM1"/>
    <property type="match status" value="1"/>
</dbReference>
<dbReference type="SUPFAM" id="SSF161098">
    <property type="entry name" value="MetI-like"/>
    <property type="match status" value="1"/>
</dbReference>
<dbReference type="PANTHER" id="PTHR43163">
    <property type="entry name" value="DIPEPTIDE TRANSPORT SYSTEM PERMEASE PROTEIN DPPB-RELATED"/>
    <property type="match status" value="1"/>
</dbReference>
<dbReference type="InterPro" id="IPR000515">
    <property type="entry name" value="MetI-like"/>
</dbReference>
<keyword evidence="4 7" id="KW-0812">Transmembrane</keyword>
<keyword evidence="5 7" id="KW-1133">Transmembrane helix</keyword>
<keyword evidence="10" id="KW-1185">Reference proteome</keyword>
<dbReference type="InterPro" id="IPR045621">
    <property type="entry name" value="BPD_transp_1_N"/>
</dbReference>
<keyword evidence="2 7" id="KW-0813">Transport</keyword>
<comment type="subcellular location">
    <subcellularLocation>
        <location evidence="1 7">Cell membrane</location>
        <topology evidence="1 7">Multi-pass membrane protein</topology>
    </subcellularLocation>
</comment>
<dbReference type="InterPro" id="IPR035906">
    <property type="entry name" value="MetI-like_sf"/>
</dbReference>